<evidence type="ECO:0000256" key="2">
    <source>
        <dbReference type="ARBA" id="ARBA00022448"/>
    </source>
</evidence>
<feature type="transmembrane region" description="Helical" evidence="7">
    <location>
        <begin position="346"/>
        <end position="365"/>
    </location>
</feature>
<name>A0ABQ3VH85_9CHLR</name>
<dbReference type="PROSITE" id="PS50928">
    <property type="entry name" value="ABC_TM1"/>
    <property type="match status" value="1"/>
</dbReference>
<evidence type="ECO:0000256" key="5">
    <source>
        <dbReference type="ARBA" id="ARBA00022989"/>
    </source>
</evidence>
<comment type="similarity">
    <text evidence="7">Belongs to the binding-protein-dependent transport system permease family.</text>
</comment>
<dbReference type="InterPro" id="IPR035906">
    <property type="entry name" value="MetI-like_sf"/>
</dbReference>
<comment type="subcellular location">
    <subcellularLocation>
        <location evidence="1 7">Cell membrane</location>
        <topology evidence="1 7">Multi-pass membrane protein</topology>
    </subcellularLocation>
</comment>
<feature type="transmembrane region" description="Helical" evidence="7">
    <location>
        <begin position="198"/>
        <end position="218"/>
    </location>
</feature>
<dbReference type="PANTHER" id="PTHR43386">
    <property type="entry name" value="OLIGOPEPTIDE TRANSPORT SYSTEM PERMEASE PROTEIN APPC"/>
    <property type="match status" value="1"/>
</dbReference>
<dbReference type="Pfam" id="PF00528">
    <property type="entry name" value="BPD_transp_1"/>
    <property type="match status" value="1"/>
</dbReference>
<dbReference type="EMBL" id="BNJJ01000008">
    <property type="protein sequence ID" value="GHO85168.1"/>
    <property type="molecule type" value="Genomic_DNA"/>
</dbReference>
<keyword evidence="11" id="KW-1185">Reference proteome</keyword>
<evidence type="ECO:0000313" key="10">
    <source>
        <dbReference type="EMBL" id="GHO85168.1"/>
    </source>
</evidence>
<dbReference type="Pfam" id="PF12911">
    <property type="entry name" value="OppC_N"/>
    <property type="match status" value="1"/>
</dbReference>
<dbReference type="Gene3D" id="1.10.3720.10">
    <property type="entry name" value="MetI-like"/>
    <property type="match status" value="1"/>
</dbReference>
<evidence type="ECO:0000256" key="3">
    <source>
        <dbReference type="ARBA" id="ARBA00022475"/>
    </source>
</evidence>
<evidence type="ECO:0000313" key="11">
    <source>
        <dbReference type="Proteomes" id="UP000635565"/>
    </source>
</evidence>
<feature type="transmembrane region" description="Helical" evidence="7">
    <location>
        <begin position="238"/>
        <end position="259"/>
    </location>
</feature>
<evidence type="ECO:0000259" key="9">
    <source>
        <dbReference type="PROSITE" id="PS50928"/>
    </source>
</evidence>
<gene>
    <name evidence="10" type="primary">yliD</name>
    <name evidence="10" type="ORF">KSZ_31740</name>
</gene>
<dbReference type="InterPro" id="IPR050366">
    <property type="entry name" value="BP-dependent_transpt_permease"/>
</dbReference>
<evidence type="ECO:0000256" key="8">
    <source>
        <dbReference type="SAM" id="MobiDB-lite"/>
    </source>
</evidence>
<evidence type="ECO:0000256" key="7">
    <source>
        <dbReference type="RuleBase" id="RU363032"/>
    </source>
</evidence>
<dbReference type="InterPro" id="IPR025966">
    <property type="entry name" value="OppC_N"/>
</dbReference>
<evidence type="ECO:0000256" key="1">
    <source>
        <dbReference type="ARBA" id="ARBA00004651"/>
    </source>
</evidence>
<protein>
    <submittedName>
        <fullName evidence="10">Glutathione ABC transporter permease GsiD</fullName>
    </submittedName>
</protein>
<feature type="region of interest" description="Disordered" evidence="8">
    <location>
        <begin position="1"/>
        <end position="65"/>
    </location>
</feature>
<evidence type="ECO:0000256" key="4">
    <source>
        <dbReference type="ARBA" id="ARBA00022692"/>
    </source>
</evidence>
<feature type="domain" description="ABC transmembrane type-1" evidence="9">
    <location>
        <begin position="159"/>
        <end position="366"/>
    </location>
</feature>
<keyword evidence="2 7" id="KW-0813">Transport</keyword>
<keyword evidence="6 7" id="KW-0472">Membrane</keyword>
<dbReference type="SUPFAM" id="SSF161098">
    <property type="entry name" value="MetI-like"/>
    <property type="match status" value="1"/>
</dbReference>
<organism evidence="10 11">
    <name type="scientific">Dictyobacter formicarum</name>
    <dbReference type="NCBI Taxonomy" id="2778368"/>
    <lineage>
        <taxon>Bacteria</taxon>
        <taxon>Bacillati</taxon>
        <taxon>Chloroflexota</taxon>
        <taxon>Ktedonobacteria</taxon>
        <taxon>Ktedonobacterales</taxon>
        <taxon>Dictyobacteraceae</taxon>
        <taxon>Dictyobacter</taxon>
    </lineage>
</organism>
<keyword evidence="3" id="KW-1003">Cell membrane</keyword>
<dbReference type="PANTHER" id="PTHR43386:SF1">
    <property type="entry name" value="D,D-DIPEPTIDE TRANSPORT SYSTEM PERMEASE PROTEIN DDPC-RELATED"/>
    <property type="match status" value="1"/>
</dbReference>
<feature type="transmembrane region" description="Helical" evidence="7">
    <location>
        <begin position="159"/>
        <end position="186"/>
    </location>
</feature>
<dbReference type="CDD" id="cd06261">
    <property type="entry name" value="TM_PBP2"/>
    <property type="match status" value="1"/>
</dbReference>
<keyword evidence="5 7" id="KW-1133">Transmembrane helix</keyword>
<comment type="caution">
    <text evidence="10">The sequence shown here is derived from an EMBL/GenBank/DDBJ whole genome shotgun (WGS) entry which is preliminary data.</text>
</comment>
<proteinExistence type="inferred from homology"/>
<dbReference type="RefSeq" id="WP_236022929.1">
    <property type="nucleotide sequence ID" value="NZ_BNJJ01000008.1"/>
</dbReference>
<evidence type="ECO:0000256" key="6">
    <source>
        <dbReference type="ARBA" id="ARBA00023136"/>
    </source>
</evidence>
<keyword evidence="4 7" id="KW-0812">Transmembrane</keyword>
<accession>A0ABQ3VH85</accession>
<sequence>MMKDRMERGPNVPQYTPGEPFNNNYRFQPGVMAPDNTVKPMEPEMEPMAASTTDGPQKPDKKHATPFQESFRRFRRDKKAMISLGVIVFLIVLAIVGPPIYQHIGGIYNSTTNGPIGPDQYHNFGHAEVDRVTEGPSAQYWLGTDALGRDILARIMQGVLISISVAVLVEVVDIVLGILVGVLAGYYGGWIDFFLARFTDIMFAFPGLLFLILISGIMGPWADKNLNHIPVIGANGNARLLLVSLALAFTIWPLMARYVRGQTLQLKQQQYVEAAKTLGSSNLQIILRHIVPNLFSIVVIASTLNISNTIIAEAGISFLGLGVQPPGSSIGLMVSEGSQYIRTNPWVAIVPCTILAIIVLAFSFLGDGVRDAFDPRAKD</sequence>
<feature type="transmembrane region" description="Helical" evidence="7">
    <location>
        <begin position="80"/>
        <end position="101"/>
    </location>
</feature>
<reference evidence="10 11" key="1">
    <citation type="journal article" date="2021" name="Int. J. Syst. Evol. Microbiol.">
        <title>Reticulibacter mediterranei gen. nov., sp. nov., within the new family Reticulibacteraceae fam. nov., and Ktedonospora formicarum gen. nov., sp. nov., Ktedonobacter robiniae sp. nov., Dictyobacter formicarum sp. nov. and Dictyobacter arantiisoli sp. nov., belonging to the class Ktedonobacteria.</title>
        <authorList>
            <person name="Yabe S."/>
            <person name="Zheng Y."/>
            <person name="Wang C.M."/>
            <person name="Sakai Y."/>
            <person name="Abe K."/>
            <person name="Yokota A."/>
            <person name="Donadio S."/>
            <person name="Cavaletti L."/>
            <person name="Monciardini P."/>
        </authorList>
    </citation>
    <scope>NUCLEOTIDE SEQUENCE [LARGE SCALE GENOMIC DNA]</scope>
    <source>
        <strain evidence="10 11">SOSP1-9</strain>
    </source>
</reference>
<dbReference type="InterPro" id="IPR000515">
    <property type="entry name" value="MetI-like"/>
</dbReference>
<dbReference type="Proteomes" id="UP000635565">
    <property type="component" value="Unassembled WGS sequence"/>
</dbReference>